<evidence type="ECO:0000256" key="1">
    <source>
        <dbReference type="ARBA" id="ARBA00004651"/>
    </source>
</evidence>
<comment type="subcellular location">
    <subcellularLocation>
        <location evidence="1 8">Cell membrane</location>
        <topology evidence="1 8">Multi-pass membrane protein</topology>
    </subcellularLocation>
</comment>
<evidence type="ECO:0000256" key="5">
    <source>
        <dbReference type="ARBA" id="ARBA00022692"/>
    </source>
</evidence>
<dbReference type="Pfam" id="PF01925">
    <property type="entry name" value="TauE"/>
    <property type="match status" value="1"/>
</dbReference>
<feature type="transmembrane region" description="Helical" evidence="8">
    <location>
        <begin position="101"/>
        <end position="120"/>
    </location>
</feature>
<dbReference type="EMBL" id="PZFK01000011">
    <property type="protein sequence ID" value="PTI29686.1"/>
    <property type="molecule type" value="Genomic_DNA"/>
</dbReference>
<evidence type="ECO:0000256" key="2">
    <source>
        <dbReference type="ARBA" id="ARBA00009142"/>
    </source>
</evidence>
<dbReference type="RefSeq" id="WP_107556980.1">
    <property type="nucleotide sequence ID" value="NZ_PZFK01000011.1"/>
</dbReference>
<sequence>MEFDLNILLIVIIFGLIASFIDSVVGGGGLISLPALLAVGMDPATALGTNKLASSFGTFTSTMKFIKAKKVDFDIVGKLFPLSFIGSIFGAIIATYLPPEYLKPLAIIILALVTIYSIVKKDWGDINKYKKLSLKKAILFIIGVVIIGYYDGFIGGGTGSFFLFMLLLIGLDYLHAAGNAKFLNLASNLGALLLFMVLGQVNYVYGFSMAASMVIGSYLGVTFAIRKGVSYVKVLFIVVTISLILKNVYDYVSSHFL</sequence>
<evidence type="ECO:0000256" key="6">
    <source>
        <dbReference type="ARBA" id="ARBA00022989"/>
    </source>
</evidence>
<comment type="caution">
    <text evidence="9">The sequence shown here is derived from an EMBL/GenBank/DDBJ whole genome shotgun (WGS) entry which is preliminary data.</text>
</comment>
<dbReference type="PANTHER" id="PTHR30269">
    <property type="entry name" value="TRANSMEMBRANE PROTEIN YFCA"/>
    <property type="match status" value="1"/>
</dbReference>
<evidence type="ECO:0000256" key="8">
    <source>
        <dbReference type="RuleBase" id="RU363041"/>
    </source>
</evidence>
<dbReference type="PANTHER" id="PTHR30269:SF0">
    <property type="entry name" value="MEMBRANE TRANSPORTER PROTEIN YFCA-RELATED"/>
    <property type="match status" value="1"/>
</dbReference>
<evidence type="ECO:0000313" key="10">
    <source>
        <dbReference type="Proteomes" id="UP000241209"/>
    </source>
</evidence>
<feature type="transmembrane region" description="Helical" evidence="8">
    <location>
        <begin position="132"/>
        <end position="150"/>
    </location>
</feature>
<keyword evidence="6 8" id="KW-1133">Transmembrane helix</keyword>
<dbReference type="Proteomes" id="UP000241209">
    <property type="component" value="Unassembled WGS sequence"/>
</dbReference>
<feature type="transmembrane region" description="Helical" evidence="8">
    <location>
        <begin position="231"/>
        <end position="249"/>
    </location>
</feature>
<dbReference type="AlphaFoldDB" id="A0A2T4PTJ8"/>
<gene>
    <name evidence="9" type="ORF">BU072_06590</name>
</gene>
<evidence type="ECO:0000256" key="7">
    <source>
        <dbReference type="ARBA" id="ARBA00023136"/>
    </source>
</evidence>
<dbReference type="GO" id="GO:0005886">
    <property type="term" value="C:plasma membrane"/>
    <property type="evidence" value="ECO:0007669"/>
    <property type="project" value="UniProtKB-SubCell"/>
</dbReference>
<keyword evidence="3" id="KW-0813">Transport</keyword>
<dbReference type="InterPro" id="IPR052017">
    <property type="entry name" value="TSUP"/>
</dbReference>
<dbReference type="STRING" id="1167632.GCA_000286335_01531"/>
<feature type="transmembrane region" description="Helical" evidence="8">
    <location>
        <begin position="6"/>
        <end position="31"/>
    </location>
</feature>
<keyword evidence="5 8" id="KW-0812">Transmembrane</keyword>
<feature type="transmembrane region" description="Helical" evidence="8">
    <location>
        <begin position="182"/>
        <end position="198"/>
    </location>
</feature>
<proteinExistence type="inferred from homology"/>
<organism evidence="9 10">
    <name type="scientific">Mammaliicoccus vitulinus</name>
    <dbReference type="NCBI Taxonomy" id="71237"/>
    <lineage>
        <taxon>Bacteria</taxon>
        <taxon>Bacillati</taxon>
        <taxon>Bacillota</taxon>
        <taxon>Bacilli</taxon>
        <taxon>Bacillales</taxon>
        <taxon>Staphylococcaceae</taxon>
        <taxon>Mammaliicoccus</taxon>
    </lineage>
</organism>
<dbReference type="InterPro" id="IPR002781">
    <property type="entry name" value="TM_pro_TauE-like"/>
</dbReference>
<keyword evidence="4 8" id="KW-1003">Cell membrane</keyword>
<evidence type="ECO:0000256" key="3">
    <source>
        <dbReference type="ARBA" id="ARBA00022448"/>
    </source>
</evidence>
<protein>
    <recommendedName>
        <fullName evidence="8">Probable membrane transporter protein</fullName>
    </recommendedName>
</protein>
<comment type="similarity">
    <text evidence="2 8">Belongs to the 4-toluene sulfonate uptake permease (TSUP) (TC 2.A.102) family.</text>
</comment>
<reference evidence="9 10" key="1">
    <citation type="journal article" date="2016" name="Front. Microbiol.">
        <title>Comprehensive Phylogenetic Analysis of Bovine Non-aureus Staphylococci Species Based on Whole-Genome Sequencing.</title>
        <authorList>
            <person name="Naushad S."/>
            <person name="Barkema H.W."/>
            <person name="Luby C."/>
            <person name="Condas L.A."/>
            <person name="Nobrega D.B."/>
            <person name="Carson D.A."/>
            <person name="De Buck J."/>
        </authorList>
    </citation>
    <scope>NUCLEOTIDE SEQUENCE [LARGE SCALE GENOMIC DNA]</scope>
    <source>
        <strain evidence="9 10">SNUC 2204</strain>
    </source>
</reference>
<name>A0A2T4PTJ8_9STAP</name>
<accession>A0A2T4PTJ8</accession>
<evidence type="ECO:0000256" key="4">
    <source>
        <dbReference type="ARBA" id="ARBA00022475"/>
    </source>
</evidence>
<keyword evidence="7 8" id="KW-0472">Membrane</keyword>
<feature type="transmembrane region" description="Helical" evidence="8">
    <location>
        <begin position="75"/>
        <end position="95"/>
    </location>
</feature>
<evidence type="ECO:0000313" key="9">
    <source>
        <dbReference type="EMBL" id="PTI29686.1"/>
    </source>
</evidence>